<dbReference type="EMBL" id="JARPUR010000001">
    <property type="protein sequence ID" value="KAK4886523.1"/>
    <property type="molecule type" value="Genomic_DNA"/>
</dbReference>
<name>A0AAN7PHP5_9COLE</name>
<proteinExistence type="predicted"/>
<sequence>MSRQYKEIVGRRQFYRRVVKLRKELINDKNNDTFLNNSASTNKNNETSVVSANDLSSSNSTVFEFESSNKSAEYSYNDVNNGKDTLSDKLRNWTIQHNIPRGALTELLHILSPYHPTLPLDSRTLLMTPVTHLSTQKLEKGEFCYFGIMKVLPYICAKLPLNFIDTLELSFNIDGLPIFHSSDINLWPILGVIKNVLTSPFVIGLYCGSSKPTPLSVFLEDFVKELKILMNEGAMLNGKKFAIKIHSFICDAPARAFIKCVKTHSGYASCDKCCDVGEYHNHRVVFTNINAERRSDSSFILKLDEDHHIGESPLQQLDIGMISNFPQDYMHNVCLGVMRKLLHTWITIGPPKVRLRNQNVTLISDRLLSLSKYVPVEFNRKPRSLTDLCRWKATELRTFLLYVGPVVLKDILDVAVYEHFLLFHAAITILLSEVYFTKLLHYSKEFLNLFVTHCKNLYGIEFLVYNVHTLCHITDDVIRFGGLDNFSAFLFENCLGKLKKLIKSPTNVLAQIYRRLHELNFVVIPQRTEVDNIECDKLHLQGPLPDKFSSYRQYKKLKYKSFTLSIKSHSVSDCYYIAKDNDIYEVQNIIIDQNSALILAHKFLLKESFYVYPIDSKTLNVYVVSQISEQLEVHPVSHISGKCFLIPTNDGKVAFPIIHSLYESSAD</sequence>
<evidence type="ECO:0008006" key="3">
    <source>
        <dbReference type="Google" id="ProtNLM"/>
    </source>
</evidence>
<reference evidence="2" key="1">
    <citation type="submission" date="2023-01" db="EMBL/GenBank/DDBJ databases">
        <title>Key to firefly adult light organ development and bioluminescence: homeobox transcription factors regulate luciferase expression and transportation to peroxisome.</title>
        <authorList>
            <person name="Fu X."/>
        </authorList>
    </citation>
    <scope>NUCLEOTIDE SEQUENCE [LARGE SCALE GENOMIC DNA]</scope>
</reference>
<dbReference type="PANTHER" id="PTHR33053">
    <property type="entry name" value="PROTEIN, PUTATIVE-RELATED"/>
    <property type="match status" value="1"/>
</dbReference>
<dbReference type="PANTHER" id="PTHR33053:SF24">
    <property type="entry name" value="TRANSPOSASE DOMAIN-CONTAINING PROTEIN"/>
    <property type="match status" value="1"/>
</dbReference>
<organism evidence="1 2">
    <name type="scientific">Aquatica leii</name>
    <dbReference type="NCBI Taxonomy" id="1421715"/>
    <lineage>
        <taxon>Eukaryota</taxon>
        <taxon>Metazoa</taxon>
        <taxon>Ecdysozoa</taxon>
        <taxon>Arthropoda</taxon>
        <taxon>Hexapoda</taxon>
        <taxon>Insecta</taxon>
        <taxon>Pterygota</taxon>
        <taxon>Neoptera</taxon>
        <taxon>Endopterygota</taxon>
        <taxon>Coleoptera</taxon>
        <taxon>Polyphaga</taxon>
        <taxon>Elateriformia</taxon>
        <taxon>Elateroidea</taxon>
        <taxon>Lampyridae</taxon>
        <taxon>Luciolinae</taxon>
        <taxon>Aquatica</taxon>
    </lineage>
</organism>
<keyword evidence="2" id="KW-1185">Reference proteome</keyword>
<dbReference type="AlphaFoldDB" id="A0AAN7PHP5"/>
<dbReference type="Proteomes" id="UP001353858">
    <property type="component" value="Unassembled WGS sequence"/>
</dbReference>
<evidence type="ECO:0000313" key="2">
    <source>
        <dbReference type="Proteomes" id="UP001353858"/>
    </source>
</evidence>
<comment type="caution">
    <text evidence="1">The sequence shown here is derived from an EMBL/GenBank/DDBJ whole genome shotgun (WGS) entry which is preliminary data.</text>
</comment>
<evidence type="ECO:0000313" key="1">
    <source>
        <dbReference type="EMBL" id="KAK4886523.1"/>
    </source>
</evidence>
<gene>
    <name evidence="1" type="ORF">RN001_002794</name>
</gene>
<protein>
    <recommendedName>
        <fullName evidence="3">Transposase domain-containing protein</fullName>
    </recommendedName>
</protein>
<accession>A0AAN7PHP5</accession>